<evidence type="ECO:0000256" key="1">
    <source>
        <dbReference type="SAM" id="Phobius"/>
    </source>
</evidence>
<keyword evidence="1" id="KW-0472">Membrane</keyword>
<protein>
    <submittedName>
        <fullName evidence="2">Uncharacterized protein</fullName>
    </submittedName>
</protein>
<sequence>MLLFDDVELLLTSASRQSLPIRRVGHETREDAAVVGGSAGHARDSAGAICKRSGEGAVRGINTTRLPVAISAPRTFGLMQLMPSKISVPTFGPWNQPHRFPILWLFVCVFFCLLDSSLRGLSAWWTMRDEAMMIPGDMVWWWDSYLPGIFGRY</sequence>
<evidence type="ECO:0000313" key="2">
    <source>
        <dbReference type="EMBL" id="KAK8232536.1"/>
    </source>
</evidence>
<keyword evidence="1" id="KW-1133">Transmembrane helix</keyword>
<gene>
    <name evidence="2" type="ORF">HDK90DRAFT_490429</name>
</gene>
<reference evidence="2 3" key="1">
    <citation type="submission" date="2024-04" db="EMBL/GenBank/DDBJ databases">
        <title>Phyllosticta paracitricarpa is synonymous to the EU quarantine fungus P. citricarpa based on phylogenomic analyses.</title>
        <authorList>
            <consortium name="Lawrence Berkeley National Laboratory"/>
            <person name="Van Ingen-Buijs V.A."/>
            <person name="Van Westerhoven A.C."/>
            <person name="Haridas S."/>
            <person name="Skiadas P."/>
            <person name="Martin F."/>
            <person name="Groenewald J.Z."/>
            <person name="Crous P.W."/>
            <person name="Seidl M.F."/>
        </authorList>
    </citation>
    <scope>NUCLEOTIDE SEQUENCE [LARGE SCALE GENOMIC DNA]</scope>
    <source>
        <strain evidence="2 3">CBS 123374</strain>
    </source>
</reference>
<evidence type="ECO:0000313" key="3">
    <source>
        <dbReference type="Proteomes" id="UP001492380"/>
    </source>
</evidence>
<proteinExistence type="predicted"/>
<comment type="caution">
    <text evidence="2">The sequence shown here is derived from an EMBL/GenBank/DDBJ whole genome shotgun (WGS) entry which is preliminary data.</text>
</comment>
<keyword evidence="3" id="KW-1185">Reference proteome</keyword>
<keyword evidence="1" id="KW-0812">Transmembrane</keyword>
<feature type="transmembrane region" description="Helical" evidence="1">
    <location>
        <begin position="102"/>
        <end position="125"/>
    </location>
</feature>
<organism evidence="2 3">
    <name type="scientific">Phyllosticta capitalensis</name>
    <dbReference type="NCBI Taxonomy" id="121624"/>
    <lineage>
        <taxon>Eukaryota</taxon>
        <taxon>Fungi</taxon>
        <taxon>Dikarya</taxon>
        <taxon>Ascomycota</taxon>
        <taxon>Pezizomycotina</taxon>
        <taxon>Dothideomycetes</taxon>
        <taxon>Dothideomycetes incertae sedis</taxon>
        <taxon>Botryosphaeriales</taxon>
        <taxon>Phyllostictaceae</taxon>
        <taxon>Phyllosticta</taxon>
    </lineage>
</organism>
<accession>A0ABR1YLB5</accession>
<dbReference type="Proteomes" id="UP001492380">
    <property type="component" value="Unassembled WGS sequence"/>
</dbReference>
<name>A0ABR1YLB5_9PEZI</name>
<dbReference type="EMBL" id="JBBWRZ010000007">
    <property type="protein sequence ID" value="KAK8232536.1"/>
    <property type="molecule type" value="Genomic_DNA"/>
</dbReference>